<evidence type="ECO:0000259" key="1">
    <source>
        <dbReference type="Pfam" id="PF04542"/>
    </source>
</evidence>
<dbReference type="InterPro" id="IPR007627">
    <property type="entry name" value="RNA_pol_sigma70_r2"/>
</dbReference>
<organism evidence="2 3">
    <name type="scientific">Lentibacillus salinarum</name>
    <dbReference type="NCBI Taxonomy" id="446820"/>
    <lineage>
        <taxon>Bacteria</taxon>
        <taxon>Bacillati</taxon>
        <taxon>Bacillota</taxon>
        <taxon>Bacilli</taxon>
        <taxon>Bacillales</taxon>
        <taxon>Bacillaceae</taxon>
        <taxon>Lentibacillus</taxon>
    </lineage>
</organism>
<evidence type="ECO:0000313" key="2">
    <source>
        <dbReference type="EMBL" id="MFD1361320.1"/>
    </source>
</evidence>
<dbReference type="InterPro" id="IPR013325">
    <property type="entry name" value="RNA_pol_sigma_r2"/>
</dbReference>
<dbReference type="Proteomes" id="UP001597178">
    <property type="component" value="Unassembled WGS sequence"/>
</dbReference>
<gene>
    <name evidence="2" type="ORF">ACFQ4A_06510</name>
</gene>
<evidence type="ECO:0000313" key="3">
    <source>
        <dbReference type="Proteomes" id="UP001597178"/>
    </source>
</evidence>
<accession>A0ABW3ZSH9</accession>
<name>A0ABW3ZSH9_9BACI</name>
<keyword evidence="3" id="KW-1185">Reference proteome</keyword>
<dbReference type="EMBL" id="JBHTNH010000009">
    <property type="protein sequence ID" value="MFD1361320.1"/>
    <property type="molecule type" value="Genomic_DNA"/>
</dbReference>
<dbReference type="SUPFAM" id="SSF88946">
    <property type="entry name" value="Sigma2 domain of RNA polymerase sigma factors"/>
    <property type="match status" value="1"/>
</dbReference>
<reference evidence="3" key="1">
    <citation type="journal article" date="2019" name="Int. J. Syst. Evol. Microbiol.">
        <title>The Global Catalogue of Microorganisms (GCM) 10K type strain sequencing project: providing services to taxonomists for standard genome sequencing and annotation.</title>
        <authorList>
            <consortium name="The Broad Institute Genomics Platform"/>
            <consortium name="The Broad Institute Genome Sequencing Center for Infectious Disease"/>
            <person name="Wu L."/>
            <person name="Ma J."/>
        </authorList>
    </citation>
    <scope>NUCLEOTIDE SEQUENCE [LARGE SCALE GENOMIC DNA]</scope>
    <source>
        <strain evidence="3">CCUG 54822</strain>
    </source>
</reference>
<proteinExistence type="predicted"/>
<dbReference type="Pfam" id="PF04542">
    <property type="entry name" value="Sigma70_r2"/>
    <property type="match status" value="1"/>
</dbReference>
<dbReference type="RefSeq" id="WP_382398787.1">
    <property type="nucleotide sequence ID" value="NZ_JBHTNH010000009.1"/>
</dbReference>
<feature type="domain" description="RNA polymerase sigma-70 region 2" evidence="1">
    <location>
        <begin position="22"/>
        <end position="79"/>
    </location>
</feature>
<protein>
    <submittedName>
        <fullName evidence="2">Sigma factor</fullName>
    </submittedName>
</protein>
<comment type="caution">
    <text evidence="2">The sequence shown here is derived from an EMBL/GenBank/DDBJ whole genome shotgun (WGS) entry which is preliminary data.</text>
</comment>
<sequence>MGENEKNNVTFEDFFKQNERRFRYQRHRLRVEERHQDLYQDGLGPIWNSDRKCKPDKGPMATYFNYMIRNRIIDLIHKETSDKKKQAIVWQQQRLEPEDGNYYRSGSTINRHGMAQVAEDMGMYNSDWRRKW</sequence>